<dbReference type="PROSITE" id="PS50112">
    <property type="entry name" value="PAS"/>
    <property type="match status" value="2"/>
</dbReference>
<dbReference type="CDD" id="cd01949">
    <property type="entry name" value="GGDEF"/>
    <property type="match status" value="1"/>
</dbReference>
<dbReference type="Pfam" id="PF08447">
    <property type="entry name" value="PAS_3"/>
    <property type="match status" value="1"/>
</dbReference>
<dbReference type="InterPro" id="IPR035965">
    <property type="entry name" value="PAS-like_dom_sf"/>
</dbReference>
<dbReference type="InterPro" id="IPR000160">
    <property type="entry name" value="GGDEF_dom"/>
</dbReference>
<dbReference type="FunFam" id="3.30.70.270:FF:000001">
    <property type="entry name" value="Diguanylate cyclase domain protein"/>
    <property type="match status" value="1"/>
</dbReference>
<proteinExistence type="predicted"/>
<dbReference type="Pfam" id="PF13426">
    <property type="entry name" value="PAS_9"/>
    <property type="match status" value="2"/>
</dbReference>
<name>S6AL83_SULDS</name>
<feature type="domain" description="GGDEF" evidence="3">
    <location>
        <begin position="549"/>
        <end position="696"/>
    </location>
</feature>
<evidence type="ECO:0000259" key="2">
    <source>
        <dbReference type="PROSITE" id="PS50113"/>
    </source>
</evidence>
<evidence type="ECO:0000259" key="1">
    <source>
        <dbReference type="PROSITE" id="PS50112"/>
    </source>
</evidence>
<feature type="domain" description="PAC" evidence="2">
    <location>
        <begin position="98"/>
        <end position="150"/>
    </location>
</feature>
<dbReference type="eggNOG" id="COG2202">
    <property type="taxonomic scope" value="Bacteria"/>
</dbReference>
<dbReference type="CDD" id="cd00130">
    <property type="entry name" value="PAS"/>
    <property type="match status" value="4"/>
</dbReference>
<dbReference type="STRING" id="1163617.SCD_n01608"/>
<evidence type="ECO:0000259" key="3">
    <source>
        <dbReference type="PROSITE" id="PS50887"/>
    </source>
</evidence>
<feature type="domain" description="PAC" evidence="2">
    <location>
        <begin position="465"/>
        <end position="517"/>
    </location>
</feature>
<dbReference type="SMART" id="SM00267">
    <property type="entry name" value="GGDEF"/>
    <property type="match status" value="1"/>
</dbReference>
<evidence type="ECO:0000313" key="5">
    <source>
        <dbReference type="Proteomes" id="UP000015559"/>
    </source>
</evidence>
<dbReference type="Gene3D" id="3.30.450.20">
    <property type="entry name" value="PAS domain"/>
    <property type="match status" value="4"/>
</dbReference>
<dbReference type="Gene3D" id="3.30.70.270">
    <property type="match status" value="1"/>
</dbReference>
<dbReference type="PROSITE" id="PS50887">
    <property type="entry name" value="GGDEF"/>
    <property type="match status" value="1"/>
</dbReference>
<reference evidence="4 5" key="1">
    <citation type="journal article" date="2012" name="Appl. Environ. Microbiol.">
        <title>Draft genome sequence of a psychrotolerant sulfur-oxidizing bacterium, Sulfuricella denitrificans skB26, and proteomic insights into cold adaptation.</title>
        <authorList>
            <person name="Watanabe T."/>
            <person name="Kojima H."/>
            <person name="Fukui M."/>
        </authorList>
    </citation>
    <scope>NUCLEOTIDE SEQUENCE [LARGE SCALE GENOMIC DNA]</scope>
    <source>
        <strain evidence="5">skB26</strain>
    </source>
</reference>
<dbReference type="InterPro" id="IPR000700">
    <property type="entry name" value="PAS-assoc_C"/>
</dbReference>
<dbReference type="InterPro" id="IPR052163">
    <property type="entry name" value="DGC-Regulatory_Protein"/>
</dbReference>
<dbReference type="SUPFAM" id="SSF55785">
    <property type="entry name" value="PYP-like sensor domain (PAS domain)"/>
    <property type="match status" value="4"/>
</dbReference>
<dbReference type="SMART" id="SM00086">
    <property type="entry name" value="PAC"/>
    <property type="match status" value="4"/>
</dbReference>
<dbReference type="GO" id="GO:0003824">
    <property type="term" value="F:catalytic activity"/>
    <property type="evidence" value="ECO:0007669"/>
    <property type="project" value="UniProtKB-ARBA"/>
</dbReference>
<accession>S6AL83</accession>
<dbReference type="NCBIfam" id="TIGR00229">
    <property type="entry name" value="sensory_box"/>
    <property type="match status" value="4"/>
</dbReference>
<feature type="domain" description="PAC" evidence="2">
    <location>
        <begin position="223"/>
        <end position="274"/>
    </location>
</feature>
<sequence>MITPNIPERKGVDFTQEALATLFQQLTERIREVFWIVSPDWQEVIYISPGYEKIWGRSCESLYARPLYWQDSVVDADREQVIAAMMSIKSTGDLSDVAFPEYRIRRPDGSERWICARTFPLFDAEGNFHRIAGIAEDITECEQAEAGLRESEDFVKAIADHIPALLGYWTPELRYTFASKEYTKLFGHTEEEMQGIRIQDLVGDELFKEREPYIRAALRGEPNSFEGKLPKPDSETLHVLAQYIPHKVNGQVQGVFGLVTDITAIKRSQEQLRVSDAALKAVSQGVVIRDPGQCILSANDAFSSITGYSPTEIIGSDYCLLVGPLTDPQQADRIRMAFKNGTEFSGDILHYRKDGSAFWNELTISPVRNEQGHLTHFVGITRDITERKHTEAALSIAAAAFESQEGMMITDANSVILQVNRAFTEISGYTTEEVVGQTPRLFKSGRHNADFYAEMWDCIKCTGGWQGEIWDRRKNGEIYPKWLTITAVKSDDGTITHYVGAHTDISTRKAKEDVIKNMAFYDPLTQLPNRHLLNDRLSQAMAASKRSGYYSALMFLDLDNFKPLNDTHGHIAGDLLLIEAADRLNKCVREMDTVARFGGDEFVVMLNGLDTDEAESTSQAEIVAEKIRIALSEPYWLTIKHEGGIDSTMKYHCTASIGVSLFFNYEASQGDILKRADMAMYQAKKSGRNLIRFHDSKA</sequence>
<feature type="domain" description="PAS" evidence="1">
    <location>
        <begin position="278"/>
        <end position="345"/>
    </location>
</feature>
<dbReference type="AlphaFoldDB" id="S6AL83"/>
<dbReference type="InterPro" id="IPR029787">
    <property type="entry name" value="Nucleotide_cyclase"/>
</dbReference>
<dbReference type="InterPro" id="IPR013656">
    <property type="entry name" value="PAS_4"/>
</dbReference>
<dbReference type="RefSeq" id="WP_009205614.1">
    <property type="nucleotide sequence ID" value="NC_022357.1"/>
</dbReference>
<dbReference type="PROSITE" id="PS50113">
    <property type="entry name" value="PAC"/>
    <property type="match status" value="4"/>
</dbReference>
<protein>
    <submittedName>
        <fullName evidence="4">PAS/PAC sensor-containing diguanylate cyclase</fullName>
    </submittedName>
</protein>
<dbReference type="EMBL" id="AP013066">
    <property type="protein sequence ID" value="BAN35429.1"/>
    <property type="molecule type" value="Genomic_DNA"/>
</dbReference>
<dbReference type="Pfam" id="PF00990">
    <property type="entry name" value="GGDEF"/>
    <property type="match status" value="1"/>
</dbReference>
<dbReference type="Pfam" id="PF08448">
    <property type="entry name" value="PAS_4"/>
    <property type="match status" value="1"/>
</dbReference>
<dbReference type="KEGG" id="sdr:SCD_n01608"/>
<dbReference type="InterPro" id="IPR043128">
    <property type="entry name" value="Rev_trsase/Diguanyl_cyclase"/>
</dbReference>
<dbReference type="Proteomes" id="UP000015559">
    <property type="component" value="Chromosome"/>
</dbReference>
<feature type="domain" description="PAS" evidence="1">
    <location>
        <begin position="390"/>
        <end position="438"/>
    </location>
</feature>
<organism evidence="4 5">
    <name type="scientific">Sulfuricella denitrificans (strain DSM 22764 / NBRC 105220 / skB26)</name>
    <dbReference type="NCBI Taxonomy" id="1163617"/>
    <lineage>
        <taxon>Bacteria</taxon>
        <taxon>Pseudomonadati</taxon>
        <taxon>Pseudomonadota</taxon>
        <taxon>Betaproteobacteria</taxon>
        <taxon>Nitrosomonadales</taxon>
        <taxon>Sulfuricellaceae</taxon>
        <taxon>Sulfuricella</taxon>
    </lineage>
</organism>
<dbReference type="HOGENOM" id="CLU_453985_0_0_4"/>
<dbReference type="SUPFAM" id="SSF55073">
    <property type="entry name" value="Nucleotide cyclase"/>
    <property type="match status" value="1"/>
</dbReference>
<evidence type="ECO:0000313" key="4">
    <source>
        <dbReference type="EMBL" id="BAN35429.1"/>
    </source>
</evidence>
<dbReference type="PANTHER" id="PTHR46663:SF3">
    <property type="entry name" value="SLL0267 PROTEIN"/>
    <property type="match status" value="1"/>
</dbReference>
<dbReference type="eggNOG" id="COG2199">
    <property type="taxonomic scope" value="Bacteria"/>
</dbReference>
<dbReference type="SMART" id="SM00091">
    <property type="entry name" value="PAS"/>
    <property type="match status" value="4"/>
</dbReference>
<dbReference type="InterPro" id="IPR013655">
    <property type="entry name" value="PAS_fold_3"/>
</dbReference>
<dbReference type="PANTHER" id="PTHR46663">
    <property type="entry name" value="DIGUANYLATE CYCLASE DGCT-RELATED"/>
    <property type="match status" value="1"/>
</dbReference>
<dbReference type="InterPro" id="IPR000014">
    <property type="entry name" value="PAS"/>
</dbReference>
<dbReference type="NCBIfam" id="TIGR00254">
    <property type="entry name" value="GGDEF"/>
    <property type="match status" value="1"/>
</dbReference>
<dbReference type="InterPro" id="IPR001610">
    <property type="entry name" value="PAC"/>
</dbReference>
<keyword evidence="5" id="KW-1185">Reference proteome</keyword>
<gene>
    <name evidence="4" type="ORF">SCD_n01608</name>
</gene>
<feature type="domain" description="PAC" evidence="2">
    <location>
        <begin position="344"/>
        <end position="396"/>
    </location>
</feature>